<dbReference type="PANTHER" id="PTHR43788:SF8">
    <property type="entry name" value="DNA-BINDING PROTEIN SMUBP-2"/>
    <property type="match status" value="1"/>
</dbReference>
<dbReference type="GO" id="GO:0006281">
    <property type="term" value="P:DNA repair"/>
    <property type="evidence" value="ECO:0007669"/>
    <property type="project" value="UniProtKB-KW"/>
</dbReference>
<dbReference type="InterPro" id="IPR041679">
    <property type="entry name" value="DNA2/NAM7-like_C"/>
</dbReference>
<dbReference type="EMBL" id="JBHSZG010000001">
    <property type="protein sequence ID" value="MFC7136996.1"/>
    <property type="molecule type" value="Genomic_DNA"/>
</dbReference>
<keyword evidence="10" id="KW-0378">Hydrolase</keyword>
<evidence type="ECO:0000256" key="13">
    <source>
        <dbReference type="ARBA" id="ARBA00023004"/>
    </source>
</evidence>
<evidence type="ECO:0000256" key="16">
    <source>
        <dbReference type="ARBA" id="ARBA00023204"/>
    </source>
</evidence>
<dbReference type="SUPFAM" id="SSF50249">
    <property type="entry name" value="Nucleic acid-binding proteins"/>
    <property type="match status" value="1"/>
</dbReference>
<evidence type="ECO:0000256" key="4">
    <source>
        <dbReference type="ARBA" id="ARBA00022485"/>
    </source>
</evidence>
<dbReference type="GO" id="GO:0003678">
    <property type="term" value="F:DNA helicase activity"/>
    <property type="evidence" value="ECO:0007669"/>
    <property type="project" value="UniProtKB-EC"/>
</dbReference>
<dbReference type="InterPro" id="IPR050534">
    <property type="entry name" value="Coronavir_polyprotein_1ab"/>
</dbReference>
<evidence type="ECO:0000256" key="19">
    <source>
        <dbReference type="SAM" id="MobiDB-lite"/>
    </source>
</evidence>
<keyword evidence="13" id="KW-0408">Iron</keyword>
<evidence type="ECO:0000256" key="15">
    <source>
        <dbReference type="ARBA" id="ARBA00023125"/>
    </source>
</evidence>
<evidence type="ECO:0000259" key="22">
    <source>
        <dbReference type="Pfam" id="PF13087"/>
    </source>
</evidence>
<dbReference type="GO" id="GO:0006260">
    <property type="term" value="P:DNA replication"/>
    <property type="evidence" value="ECO:0007669"/>
    <property type="project" value="UniProtKB-KW"/>
</dbReference>
<accession>A0ABD5XQU0</accession>
<dbReference type="AlphaFoldDB" id="A0ABD5XQU0"/>
<comment type="cofactor">
    <cofactor evidence="1">
        <name>[4Fe-4S] cluster</name>
        <dbReference type="ChEBI" id="CHEBI:49883"/>
    </cofactor>
</comment>
<evidence type="ECO:0000313" key="24">
    <source>
        <dbReference type="Proteomes" id="UP001596368"/>
    </source>
</evidence>
<dbReference type="EC" id="3.6.4.12" evidence="3"/>
<dbReference type="GO" id="GO:0005524">
    <property type="term" value="F:ATP binding"/>
    <property type="evidence" value="ECO:0007669"/>
    <property type="project" value="UniProtKB-KW"/>
</dbReference>
<dbReference type="GO" id="GO:0003677">
    <property type="term" value="F:DNA binding"/>
    <property type="evidence" value="ECO:0007669"/>
    <property type="project" value="UniProtKB-KW"/>
</dbReference>
<dbReference type="SUPFAM" id="SSF52540">
    <property type="entry name" value="P-loop containing nucleoside triphosphate hydrolases"/>
    <property type="match status" value="1"/>
</dbReference>
<evidence type="ECO:0000256" key="12">
    <source>
        <dbReference type="ARBA" id="ARBA00022840"/>
    </source>
</evidence>
<proteinExistence type="inferred from homology"/>
<keyword evidence="4" id="KW-0004">4Fe-4S</keyword>
<organism evidence="23 24">
    <name type="scientific">Halobaculum litoreum</name>
    <dbReference type="NCBI Taxonomy" id="3031998"/>
    <lineage>
        <taxon>Archaea</taxon>
        <taxon>Methanobacteriati</taxon>
        <taxon>Methanobacteriota</taxon>
        <taxon>Stenosarchaea group</taxon>
        <taxon>Halobacteria</taxon>
        <taxon>Halobacteriales</taxon>
        <taxon>Haloferacaceae</taxon>
        <taxon>Halobaculum</taxon>
    </lineage>
</organism>
<keyword evidence="7" id="KW-0479">Metal-binding</keyword>
<evidence type="ECO:0000313" key="23">
    <source>
        <dbReference type="EMBL" id="MFC7136996.1"/>
    </source>
</evidence>
<keyword evidence="6" id="KW-0540">Nuclease</keyword>
<dbReference type="Pfam" id="PF13087">
    <property type="entry name" value="AAA_12"/>
    <property type="match status" value="1"/>
</dbReference>
<comment type="similarity">
    <text evidence="2">Belongs to the DNA2/NAM7 helicase family.</text>
</comment>
<evidence type="ECO:0000259" key="20">
    <source>
        <dbReference type="Pfam" id="PF08696"/>
    </source>
</evidence>
<keyword evidence="24" id="KW-1185">Reference proteome</keyword>
<dbReference type="Proteomes" id="UP001596368">
    <property type="component" value="Unassembled WGS sequence"/>
</dbReference>
<dbReference type="Pfam" id="PF08696">
    <property type="entry name" value="Dna2"/>
    <property type="match status" value="1"/>
</dbReference>
<name>A0ABD5XQU0_9EURY</name>
<feature type="domain" description="DNA2/NAM7 helicase-like C-terminal" evidence="22">
    <location>
        <begin position="723"/>
        <end position="906"/>
    </location>
</feature>
<evidence type="ECO:0000256" key="11">
    <source>
        <dbReference type="ARBA" id="ARBA00022806"/>
    </source>
</evidence>
<evidence type="ECO:0000256" key="8">
    <source>
        <dbReference type="ARBA" id="ARBA00022741"/>
    </source>
</evidence>
<keyword evidence="16" id="KW-0234">DNA repair</keyword>
<dbReference type="InterPro" id="IPR011604">
    <property type="entry name" value="PDDEXK-like_dom_sf"/>
</dbReference>
<feature type="compositionally biased region" description="Low complexity" evidence="19">
    <location>
        <begin position="191"/>
        <end position="212"/>
    </location>
</feature>
<evidence type="ECO:0000256" key="10">
    <source>
        <dbReference type="ARBA" id="ARBA00022801"/>
    </source>
</evidence>
<dbReference type="GeneID" id="81121122"/>
<comment type="caution">
    <text evidence="23">The sequence shown here is derived from an EMBL/GenBank/DDBJ whole genome shotgun (WGS) entry which is preliminary data.</text>
</comment>
<dbReference type="GO" id="GO:0046872">
    <property type="term" value="F:metal ion binding"/>
    <property type="evidence" value="ECO:0007669"/>
    <property type="project" value="UniProtKB-KW"/>
</dbReference>
<keyword evidence="14" id="KW-0411">Iron-sulfur</keyword>
<keyword evidence="11" id="KW-0347">Helicase</keyword>
<dbReference type="Gene3D" id="2.40.50.140">
    <property type="entry name" value="Nucleic acid-binding proteins"/>
    <property type="match status" value="1"/>
</dbReference>
<keyword evidence="9" id="KW-0227">DNA damage</keyword>
<evidence type="ECO:0000256" key="3">
    <source>
        <dbReference type="ARBA" id="ARBA00012551"/>
    </source>
</evidence>
<evidence type="ECO:0000256" key="5">
    <source>
        <dbReference type="ARBA" id="ARBA00022705"/>
    </source>
</evidence>
<feature type="domain" description="DNA2/NAM7 helicase helicase" evidence="21">
    <location>
        <begin position="554"/>
        <end position="638"/>
    </location>
</feature>
<dbReference type="GO" id="GO:0004518">
    <property type="term" value="F:nuclease activity"/>
    <property type="evidence" value="ECO:0007669"/>
    <property type="project" value="UniProtKB-KW"/>
</dbReference>
<feature type="compositionally biased region" description="Acidic residues" evidence="19">
    <location>
        <begin position="213"/>
        <end position="228"/>
    </location>
</feature>
<evidence type="ECO:0000256" key="18">
    <source>
        <dbReference type="ARBA" id="ARBA00047995"/>
    </source>
</evidence>
<evidence type="ECO:0000256" key="2">
    <source>
        <dbReference type="ARBA" id="ARBA00007913"/>
    </source>
</evidence>
<dbReference type="Gene3D" id="3.90.320.10">
    <property type="match status" value="1"/>
</dbReference>
<dbReference type="InterPro" id="IPR041677">
    <property type="entry name" value="DNA2/NAM7_AAA_11"/>
</dbReference>
<dbReference type="InterPro" id="IPR014808">
    <property type="entry name" value="DNA_replication_fac_Dna2_N"/>
</dbReference>
<dbReference type="GO" id="GO:0016787">
    <property type="term" value="F:hydrolase activity"/>
    <property type="evidence" value="ECO:0007669"/>
    <property type="project" value="UniProtKB-KW"/>
</dbReference>
<evidence type="ECO:0000256" key="14">
    <source>
        <dbReference type="ARBA" id="ARBA00023014"/>
    </source>
</evidence>
<evidence type="ECO:0000256" key="9">
    <source>
        <dbReference type="ARBA" id="ARBA00022763"/>
    </source>
</evidence>
<evidence type="ECO:0000256" key="7">
    <source>
        <dbReference type="ARBA" id="ARBA00022723"/>
    </source>
</evidence>
<evidence type="ECO:0000256" key="1">
    <source>
        <dbReference type="ARBA" id="ARBA00001966"/>
    </source>
</evidence>
<evidence type="ECO:0000256" key="17">
    <source>
        <dbReference type="ARBA" id="ARBA00023268"/>
    </source>
</evidence>
<dbReference type="InterPro" id="IPR027417">
    <property type="entry name" value="P-loop_NTPase"/>
</dbReference>
<feature type="domain" description="DNA2/NAM7 helicase helicase" evidence="21">
    <location>
        <begin position="647"/>
        <end position="718"/>
    </location>
</feature>
<keyword evidence="12" id="KW-0067">ATP-binding</keyword>
<dbReference type="CDD" id="cd18808">
    <property type="entry name" value="SF1_C_Upf1"/>
    <property type="match status" value="1"/>
</dbReference>
<keyword evidence="8" id="KW-0547">Nucleotide-binding</keyword>
<keyword evidence="15" id="KW-0238">DNA-binding</keyword>
<dbReference type="InterPro" id="IPR012340">
    <property type="entry name" value="NA-bd_OB-fold"/>
</dbReference>
<evidence type="ECO:0000259" key="21">
    <source>
        <dbReference type="Pfam" id="PF13086"/>
    </source>
</evidence>
<dbReference type="Pfam" id="PF13086">
    <property type="entry name" value="AAA_11"/>
    <property type="match status" value="2"/>
</dbReference>
<gene>
    <name evidence="23" type="ORF">ACFQRB_12045</name>
</gene>
<dbReference type="Gene3D" id="3.40.50.300">
    <property type="entry name" value="P-loop containing nucleotide triphosphate hydrolases"/>
    <property type="match status" value="2"/>
</dbReference>
<evidence type="ECO:0000256" key="6">
    <source>
        <dbReference type="ARBA" id="ARBA00022722"/>
    </source>
</evidence>
<dbReference type="RefSeq" id="WP_284013930.1">
    <property type="nucleotide sequence ID" value="NZ_CP126156.1"/>
</dbReference>
<sequence>MNVRGPLLDVGEVRQVSTRYGERDLAELTLRPDGGAGDPVTVTLWGKWTHTAEHAEEGMELLVTDAERDDYGDREGYTTSQESYVVLEPDFLVDVTDIRSWVQCPRMYYLNKLSGIPLNYPVVKGTVVHEVFGDLLRGVDLEDSIDDRVAEAGLELGLLGMERDEVADEVRRNAAAIEGWLSQGRLSAADGADGADGADAAATTGDSTLGDWGDADGDGDDWDGGPDETEWRSEYTLISPTFGVKGRADALRRGQPVELKTGKNLKREPRFQDKVQAACYALLLRERGVEVDTGTLLYTKNTALDRGEESGDLSPAKEFSVGKGFLDFVVRQRNEIAATEFDMTVPTGYEADAKCEYCFEQDTCMVVSGRLDQESKAGQIGQPLPEEERTYFEETYRALEEERRETHAEYRKLWEQTAAERAADDRALIDLTPLSREPIGDGRWRLTARKDSDAVSKLREGDVALASDGDPASGHAELGRIEKLGDEVVVETDEPVELRRLDVYPSELSVSRMHTAVHDFVLKGDPDRKDVLFGRREPAFGARDADAEPFIDNNEAQNEAVTGAVTAEDFALVHGPPGTGKTYTIARIVRALVDRGNRVLLSAFTNRAVDNALEALREQGFDDALRVGTETGVRGDMQDIRLVTRGEPNDRAATLNSAPVVAATTSTCGSRTMREQEFDVALVDEASQLTEPGTLAAVNLADRFVLVGDHQQLPPVVRAENRLRESLFQRLIEDHPDAGVMLDRQYRMSQRIQAFSSREFYDGKLRPATPEVAGQTLADLGVDTADLPPELGDGVSFVDPDGAREGNANPVEADRVAAVVDAYVAAGVDPDDIGVIAPFRAQVAEIGRRTDVTVDTVDRFQGSSEEVIVVSFVATGDLDSPVFEDTRRVNVALTRAKKALCLVGDAEALASEPFYARMLEWARR</sequence>
<dbReference type="GO" id="GO:0051539">
    <property type="term" value="F:4 iron, 4 sulfur cluster binding"/>
    <property type="evidence" value="ECO:0007669"/>
    <property type="project" value="UniProtKB-KW"/>
</dbReference>
<protein>
    <recommendedName>
        <fullName evidence="3">DNA helicase</fullName>
        <ecNumber evidence="3">3.6.4.12</ecNumber>
    </recommendedName>
</protein>
<feature type="region of interest" description="Disordered" evidence="19">
    <location>
        <begin position="191"/>
        <end position="231"/>
    </location>
</feature>
<dbReference type="PANTHER" id="PTHR43788">
    <property type="entry name" value="DNA2/NAM7 HELICASE FAMILY MEMBER"/>
    <property type="match status" value="1"/>
</dbReference>
<dbReference type="InterPro" id="IPR047187">
    <property type="entry name" value="SF1_C_Upf1"/>
</dbReference>
<comment type="catalytic activity">
    <reaction evidence="18">
        <text>ATP + H2O = ADP + phosphate + H(+)</text>
        <dbReference type="Rhea" id="RHEA:13065"/>
        <dbReference type="ChEBI" id="CHEBI:15377"/>
        <dbReference type="ChEBI" id="CHEBI:15378"/>
        <dbReference type="ChEBI" id="CHEBI:30616"/>
        <dbReference type="ChEBI" id="CHEBI:43474"/>
        <dbReference type="ChEBI" id="CHEBI:456216"/>
        <dbReference type="EC" id="3.6.4.12"/>
    </reaction>
</comment>
<reference evidence="23 24" key="1">
    <citation type="journal article" date="2019" name="Int. J. Syst. Evol. Microbiol.">
        <title>The Global Catalogue of Microorganisms (GCM) 10K type strain sequencing project: providing services to taxonomists for standard genome sequencing and annotation.</title>
        <authorList>
            <consortium name="The Broad Institute Genomics Platform"/>
            <consortium name="The Broad Institute Genome Sequencing Center for Infectious Disease"/>
            <person name="Wu L."/>
            <person name="Ma J."/>
        </authorList>
    </citation>
    <scope>NUCLEOTIDE SEQUENCE [LARGE SCALE GENOMIC DNA]</scope>
    <source>
        <strain evidence="23 24">DT92</strain>
    </source>
</reference>
<feature type="domain" description="DNA replication factor Dna2 N-terminal" evidence="20">
    <location>
        <begin position="40"/>
        <end position="251"/>
    </location>
</feature>
<keyword evidence="5" id="KW-0235">DNA replication</keyword>
<keyword evidence="17" id="KW-0511">Multifunctional enzyme</keyword>